<dbReference type="GO" id="GO:0004252">
    <property type="term" value="F:serine-type endopeptidase activity"/>
    <property type="evidence" value="ECO:0007669"/>
    <property type="project" value="InterPro"/>
</dbReference>
<dbReference type="CDD" id="cd21112">
    <property type="entry name" value="alphaLP-like"/>
    <property type="match status" value="1"/>
</dbReference>
<evidence type="ECO:0000256" key="3">
    <source>
        <dbReference type="SAM" id="SignalP"/>
    </source>
</evidence>
<dbReference type="InterPro" id="IPR043504">
    <property type="entry name" value="Peptidase_S1_PA_chymotrypsin"/>
</dbReference>
<accession>A0A3E0VCG7</accession>
<feature type="chain" id="PRO_5017598646" description="Bacterial Ig domain-containing protein" evidence="3">
    <location>
        <begin position="20"/>
        <end position="674"/>
    </location>
</feature>
<dbReference type="AlphaFoldDB" id="A0A3E0VCG7"/>
<reference evidence="4 5" key="1">
    <citation type="submission" date="2017-04" db="EMBL/GenBank/DDBJ databases">
        <title>Comparative genome analysis of Subtercola boreus.</title>
        <authorList>
            <person name="Cho Y.-J."/>
            <person name="Cho A."/>
            <person name="Kim O.-S."/>
            <person name="Lee J.-I."/>
        </authorList>
    </citation>
    <scope>NUCLEOTIDE SEQUENCE [LARGE SCALE GENOMIC DNA]</scope>
    <source>
        <strain evidence="4 5">P27444</strain>
    </source>
</reference>
<dbReference type="InterPro" id="IPR018114">
    <property type="entry name" value="TRYPSIN_HIS"/>
</dbReference>
<protein>
    <recommendedName>
        <fullName evidence="6">Bacterial Ig domain-containing protein</fullName>
    </recommendedName>
</protein>
<dbReference type="InterPro" id="IPR013783">
    <property type="entry name" value="Ig-like_fold"/>
</dbReference>
<proteinExistence type="predicted"/>
<dbReference type="Gene3D" id="2.60.40.10">
    <property type="entry name" value="Immunoglobulins"/>
    <property type="match status" value="2"/>
</dbReference>
<feature type="region of interest" description="Disordered" evidence="1">
    <location>
        <begin position="601"/>
        <end position="634"/>
    </location>
</feature>
<dbReference type="PROSITE" id="PS00134">
    <property type="entry name" value="TRYPSIN_HIS"/>
    <property type="match status" value="1"/>
</dbReference>
<evidence type="ECO:0000313" key="5">
    <source>
        <dbReference type="Proteomes" id="UP000256709"/>
    </source>
</evidence>
<name>A0A3E0VCG7_9MICO</name>
<gene>
    <name evidence="4" type="ORF">B7R21_15470</name>
</gene>
<dbReference type="SUPFAM" id="SSF50494">
    <property type="entry name" value="Trypsin-like serine proteases"/>
    <property type="match status" value="1"/>
</dbReference>
<dbReference type="Gene3D" id="2.40.10.10">
    <property type="entry name" value="Trypsin-like serine proteases"/>
    <property type="match status" value="2"/>
</dbReference>
<feature type="signal peptide" evidence="3">
    <location>
        <begin position="1"/>
        <end position="19"/>
    </location>
</feature>
<comment type="caution">
    <text evidence="4">The sequence shown here is derived from an EMBL/GenBank/DDBJ whole genome shotgun (WGS) entry which is preliminary data.</text>
</comment>
<evidence type="ECO:0000256" key="1">
    <source>
        <dbReference type="SAM" id="MobiDB-lite"/>
    </source>
</evidence>
<dbReference type="InterPro" id="IPR009003">
    <property type="entry name" value="Peptidase_S1_PA"/>
</dbReference>
<evidence type="ECO:0000256" key="2">
    <source>
        <dbReference type="SAM" id="Phobius"/>
    </source>
</evidence>
<organism evidence="4 5">
    <name type="scientific">Subtercola boreus</name>
    <dbReference type="NCBI Taxonomy" id="120213"/>
    <lineage>
        <taxon>Bacteria</taxon>
        <taxon>Bacillati</taxon>
        <taxon>Actinomycetota</taxon>
        <taxon>Actinomycetes</taxon>
        <taxon>Micrococcales</taxon>
        <taxon>Microbacteriaceae</taxon>
        <taxon>Subtercola</taxon>
    </lineage>
</organism>
<dbReference type="GO" id="GO:0006508">
    <property type="term" value="P:proteolysis"/>
    <property type="evidence" value="ECO:0007669"/>
    <property type="project" value="InterPro"/>
</dbReference>
<evidence type="ECO:0008006" key="6">
    <source>
        <dbReference type="Google" id="ProtNLM"/>
    </source>
</evidence>
<dbReference type="GO" id="GO:0005975">
    <property type="term" value="P:carbohydrate metabolic process"/>
    <property type="evidence" value="ECO:0007669"/>
    <property type="project" value="UniProtKB-ARBA"/>
</dbReference>
<keyword evidence="2" id="KW-1133">Transmembrane helix</keyword>
<sequence>MAAASLGLGGLLAAPAAFANTAATPAPVSGDAYQEQAAALLSDPAVQAVGRDASGNVVVVKVAGSDSSGQLDAFDARFDNVVVKSVSAPLTDYSTDDVVGGAGYFAPDDPEAPSTGAACSIGFSAWSPSGKPAVLSAGHCTSDGAASDTYLTLPSGDEAGGGATTDFAIVGALGTFGFSQYGGIGNTKGTNNKDSIDIAVIDLTNKDPTTLPEVTDWTTSESEDLSKSTKTITSVGTAEVGKAVAKSGRTTGYTDGATVDVVDGWANVGGRIVYGFGSALVADHGDSGGAVFQGTKAVGILSGGSPATGSEPAFMWASDLPNDLAHTDGYTVKLAISAPTLTAPADGGNVERGAGISGTAPISSTVIITPKTGDAFTVDTDANGAFSFPAPSDLGTYEFTAQAKSGFNTSSKKSFSVKVVPVPLKAPVITSPADGSSVVTSLTEVTGTGTPGTKITVKGDVQGTDTVDGSGNWSVPADLSYGTVYSIDVTQSAEGQTSPVATSVFSVIPTQVGIITPVAGSTLANADKPASATGAGITGATISATVNGVSVPGSTTVVDGKWSIVLGDTVVVGANDLVVRQSIDGASSEARITFTVQAAAGTPTATPAPTPGNGGSSGGGNGSGSGSGSGSGTGGGLAHTGLEVTGISVLAAIMLALGSAFLVTRRRSSRNSAL</sequence>
<dbReference type="Proteomes" id="UP000256709">
    <property type="component" value="Unassembled WGS sequence"/>
</dbReference>
<feature type="transmembrane region" description="Helical" evidence="2">
    <location>
        <begin position="644"/>
        <end position="664"/>
    </location>
</feature>
<evidence type="ECO:0000313" key="4">
    <source>
        <dbReference type="EMBL" id="RFA07582.1"/>
    </source>
</evidence>
<keyword evidence="2" id="KW-0812">Transmembrane</keyword>
<keyword evidence="3" id="KW-0732">Signal</keyword>
<keyword evidence="2" id="KW-0472">Membrane</keyword>
<dbReference type="EMBL" id="NBXA01000026">
    <property type="protein sequence ID" value="RFA07582.1"/>
    <property type="molecule type" value="Genomic_DNA"/>
</dbReference>
<feature type="compositionally biased region" description="Gly residues" evidence="1">
    <location>
        <begin position="612"/>
        <end position="634"/>
    </location>
</feature>